<dbReference type="Pfam" id="PF04326">
    <property type="entry name" value="SLFN_AlbA_2"/>
    <property type="match status" value="1"/>
</dbReference>
<dbReference type="PANTHER" id="PTHR30595:SF6">
    <property type="entry name" value="SCHLAFEN ALBA-2 DOMAIN-CONTAINING PROTEIN"/>
    <property type="match status" value="1"/>
</dbReference>
<dbReference type="Gene3D" id="3.30.565.60">
    <property type="match status" value="1"/>
</dbReference>
<evidence type="ECO:0000313" key="2">
    <source>
        <dbReference type="EMBL" id="MBC5707003.1"/>
    </source>
</evidence>
<dbReference type="RefSeq" id="WP_187019323.1">
    <property type="nucleotide sequence ID" value="NZ_JACOPB010000001.1"/>
</dbReference>
<dbReference type="Proteomes" id="UP000634672">
    <property type="component" value="Unassembled WGS sequence"/>
</dbReference>
<dbReference type="PANTHER" id="PTHR30595">
    <property type="entry name" value="GLPR-RELATED TRANSCRIPTIONAL REPRESSOR"/>
    <property type="match status" value="1"/>
</dbReference>
<dbReference type="EMBL" id="JACOPB010000001">
    <property type="protein sequence ID" value="MBC5707003.1"/>
    <property type="molecule type" value="Genomic_DNA"/>
</dbReference>
<dbReference type="InterPro" id="IPR007421">
    <property type="entry name" value="Schlafen_AlbA_2_dom"/>
</dbReference>
<reference evidence="2 3" key="1">
    <citation type="submission" date="2020-08" db="EMBL/GenBank/DDBJ databases">
        <title>Genome public.</title>
        <authorList>
            <person name="Liu C."/>
            <person name="Sun Q."/>
        </authorList>
    </citation>
    <scope>NUCLEOTIDE SEQUENCE [LARGE SCALE GENOMIC DNA]</scope>
    <source>
        <strain evidence="2 3">NSJ-66</strain>
    </source>
</reference>
<dbReference type="InterPro" id="IPR036390">
    <property type="entry name" value="WH_DNA-bd_sf"/>
</dbReference>
<keyword evidence="3" id="KW-1185">Reference proteome</keyword>
<dbReference type="Gene3D" id="1.10.10.10">
    <property type="entry name" value="Winged helix-like DNA-binding domain superfamily/Winged helix DNA-binding domain"/>
    <property type="match status" value="1"/>
</dbReference>
<organism evidence="2 3">
    <name type="scientific">Hungatella hominis</name>
    <dbReference type="NCBI Taxonomy" id="2763050"/>
    <lineage>
        <taxon>Bacteria</taxon>
        <taxon>Bacillati</taxon>
        <taxon>Bacillota</taxon>
        <taxon>Clostridia</taxon>
        <taxon>Lachnospirales</taxon>
        <taxon>Lachnospiraceae</taxon>
        <taxon>Hungatella</taxon>
    </lineage>
</organism>
<evidence type="ECO:0000259" key="1">
    <source>
        <dbReference type="Pfam" id="PF04326"/>
    </source>
</evidence>
<dbReference type="InterPro" id="IPR038461">
    <property type="entry name" value="Schlafen_AlbA_2_dom_sf"/>
</dbReference>
<comment type="caution">
    <text evidence="2">The sequence shown here is derived from an EMBL/GenBank/DDBJ whole genome shotgun (WGS) entry which is preliminary data.</text>
</comment>
<dbReference type="Pfam" id="PF13749">
    <property type="entry name" value="HATPase_c_4"/>
    <property type="match status" value="1"/>
</dbReference>
<dbReference type="InterPro" id="IPR038475">
    <property type="entry name" value="RecG_C_sf"/>
</dbReference>
<dbReference type="InterPro" id="IPR036388">
    <property type="entry name" value="WH-like_DNA-bd_sf"/>
</dbReference>
<evidence type="ECO:0000313" key="3">
    <source>
        <dbReference type="Proteomes" id="UP000634672"/>
    </source>
</evidence>
<dbReference type="SUPFAM" id="SSF46785">
    <property type="entry name" value="Winged helix' DNA-binding domain"/>
    <property type="match status" value="1"/>
</dbReference>
<name>A0ABR7H1G1_9FIRM</name>
<dbReference type="Pfam" id="PF13412">
    <property type="entry name" value="HTH_24"/>
    <property type="match status" value="1"/>
</dbReference>
<sequence>MTIEEILLGETKDIEFKEDIPPKSERYMKTVVAFTNCSGGRIVFGIENNTWRITGFNKEEVFRKMDAITNAIFDSCEPKITPNVNIQEIEGKYIIIVDLVEGMQKPYYIKKQGMVAGAYIRVSGTTRSAEKYQIQEMILDSGNRSYDQGKVDRELSDTDIELLCERFYHHALELCQTEEARRNLKRIGKNQLISYKLVIEEGDKCYATHGYQLLDGKLDEYPDAVIQCAVFKGTVRDLFITRKEFRGCIDEEIESAYAFVLEHIDLGARIDGLARQDIYELPIRSIREMISNAVCHRSYLTPGKVQVALFDDRLEVTSPGMLDSDLTLEKIRQGRSKIRNKGIAELFSYMNMIEAWGSGIPRIYEDSEKYGLPEPELLDMGNDFRVNLFRKKTEVDHYGVVDPRFLADSSVKYMTDYAVKTATKTAAKIETNATDATNATKHIAKENKIRNTPSSDEFKILNAVRADGYATQKQLHEMTGISLGTIKRLLPKMQEKGLLIRIGNRRSGSWKINE</sequence>
<gene>
    <name evidence="2" type="ORF">H8S75_03430</name>
</gene>
<accession>A0ABR7H1G1</accession>
<feature type="domain" description="Schlafen AlbA-2" evidence="1">
    <location>
        <begin position="10"/>
        <end position="129"/>
    </location>
</feature>
<proteinExistence type="predicted"/>
<dbReference type="Gene3D" id="3.30.950.30">
    <property type="entry name" value="Schlafen, AAA domain"/>
    <property type="match status" value="1"/>
</dbReference>
<protein>
    <submittedName>
        <fullName evidence="2">DNA binding domain-containing protein</fullName>
    </submittedName>
</protein>